<sequence>MLEAELEYDGGSTPISRGEVTGVVKQLHSGKAPGVDEIRPEMLKALGVEGLSWLTRLINVAWKSETVPKEWQTGVVVPLFKKGDQRVCANYRGITLLSLPGKVYSKVLERRVRPIVEPQIEEEQCGFRPGRGTTDQLFTLARILEGAWEYAYPVYMCFVDLEKAYDRVPREVLWEVLREYGVRGSLLRAIQSLYSQSESCVRVLGSKSDPFPVRVGLRQGCALSPILFVIYMDRISRRSRGGGVCSSVD</sequence>
<evidence type="ECO:0000313" key="2">
    <source>
        <dbReference type="EMBL" id="KAK5886772.1"/>
    </source>
</evidence>
<reference evidence="2 3" key="1">
    <citation type="journal article" date="2023" name="Mol. Biol. Evol.">
        <title>Genomics of Secondarily Temperate Adaptation in the Only Non-Antarctic Icefish.</title>
        <authorList>
            <person name="Rivera-Colon A.G."/>
            <person name="Rayamajhi N."/>
            <person name="Minhas B.F."/>
            <person name="Madrigal G."/>
            <person name="Bilyk K.T."/>
            <person name="Yoon V."/>
            <person name="Hune M."/>
            <person name="Gregory S."/>
            <person name="Cheng C.H.C."/>
            <person name="Catchen J.M."/>
        </authorList>
    </citation>
    <scope>NUCLEOTIDE SEQUENCE [LARGE SCALE GENOMIC DNA]</scope>
    <source>
        <strain evidence="2">JC2023a</strain>
    </source>
</reference>
<evidence type="ECO:0000259" key="1">
    <source>
        <dbReference type="PROSITE" id="PS50878"/>
    </source>
</evidence>
<proteinExistence type="predicted"/>
<dbReference type="SUPFAM" id="SSF56672">
    <property type="entry name" value="DNA/RNA polymerases"/>
    <property type="match status" value="1"/>
</dbReference>
<dbReference type="Pfam" id="PF00078">
    <property type="entry name" value="RVT_1"/>
    <property type="match status" value="1"/>
</dbReference>
<comment type="caution">
    <text evidence="2">The sequence shown here is derived from an EMBL/GenBank/DDBJ whole genome shotgun (WGS) entry which is preliminary data.</text>
</comment>
<keyword evidence="3" id="KW-1185">Reference proteome</keyword>
<dbReference type="EMBL" id="JAULUE010002059">
    <property type="protein sequence ID" value="KAK5886772.1"/>
    <property type="molecule type" value="Genomic_DNA"/>
</dbReference>
<protein>
    <recommendedName>
        <fullName evidence="1">Reverse transcriptase domain-containing protein</fullName>
    </recommendedName>
</protein>
<evidence type="ECO:0000313" key="3">
    <source>
        <dbReference type="Proteomes" id="UP001335648"/>
    </source>
</evidence>
<name>A0AAN8BLD2_9TELE</name>
<dbReference type="CDD" id="cd01650">
    <property type="entry name" value="RT_nLTR_like"/>
    <property type="match status" value="1"/>
</dbReference>
<dbReference type="AlphaFoldDB" id="A0AAN8BLD2"/>
<dbReference type="PROSITE" id="PS50878">
    <property type="entry name" value="RT_POL"/>
    <property type="match status" value="1"/>
</dbReference>
<dbReference type="InterPro" id="IPR043502">
    <property type="entry name" value="DNA/RNA_pol_sf"/>
</dbReference>
<accession>A0AAN8BLD2</accession>
<dbReference type="Proteomes" id="UP001335648">
    <property type="component" value="Unassembled WGS sequence"/>
</dbReference>
<dbReference type="InterPro" id="IPR000477">
    <property type="entry name" value="RT_dom"/>
</dbReference>
<gene>
    <name evidence="2" type="ORF">CesoFtcFv8_017776</name>
</gene>
<dbReference type="PANTHER" id="PTHR19446">
    <property type="entry name" value="REVERSE TRANSCRIPTASES"/>
    <property type="match status" value="1"/>
</dbReference>
<feature type="domain" description="Reverse transcriptase" evidence="1">
    <location>
        <begin position="60"/>
        <end position="249"/>
    </location>
</feature>
<organism evidence="2 3">
    <name type="scientific">Champsocephalus esox</name>
    <name type="common">pike icefish</name>
    <dbReference type="NCBI Taxonomy" id="159716"/>
    <lineage>
        <taxon>Eukaryota</taxon>
        <taxon>Metazoa</taxon>
        <taxon>Chordata</taxon>
        <taxon>Craniata</taxon>
        <taxon>Vertebrata</taxon>
        <taxon>Euteleostomi</taxon>
        <taxon>Actinopterygii</taxon>
        <taxon>Neopterygii</taxon>
        <taxon>Teleostei</taxon>
        <taxon>Neoteleostei</taxon>
        <taxon>Acanthomorphata</taxon>
        <taxon>Eupercaria</taxon>
        <taxon>Perciformes</taxon>
        <taxon>Notothenioidei</taxon>
        <taxon>Channichthyidae</taxon>
        <taxon>Champsocephalus</taxon>
    </lineage>
</organism>